<dbReference type="Gene3D" id="3.30.710.10">
    <property type="entry name" value="Potassium Channel Kv1.1, Chain A"/>
    <property type="match status" value="1"/>
</dbReference>
<evidence type="ECO:0000256" key="1">
    <source>
        <dbReference type="SAM" id="MobiDB-lite"/>
    </source>
</evidence>
<reference evidence="2" key="2">
    <citation type="submission" date="2023-05" db="EMBL/GenBank/DDBJ databases">
        <authorList>
            <consortium name="Lawrence Berkeley National Laboratory"/>
            <person name="Steindorff A."/>
            <person name="Hensen N."/>
            <person name="Bonometti L."/>
            <person name="Westerberg I."/>
            <person name="Brannstrom I.O."/>
            <person name="Guillou S."/>
            <person name="Cros-Aarteil S."/>
            <person name="Calhoun S."/>
            <person name="Haridas S."/>
            <person name="Kuo A."/>
            <person name="Mondo S."/>
            <person name="Pangilinan J."/>
            <person name="Riley R."/>
            <person name="Labutti K."/>
            <person name="Andreopoulos B."/>
            <person name="Lipzen A."/>
            <person name="Chen C."/>
            <person name="Yanf M."/>
            <person name="Daum C."/>
            <person name="Ng V."/>
            <person name="Clum A."/>
            <person name="Ohm R."/>
            <person name="Martin F."/>
            <person name="Silar P."/>
            <person name="Natvig D."/>
            <person name="Lalanne C."/>
            <person name="Gautier V."/>
            <person name="Ament-Velasquez S.L."/>
            <person name="Kruys A."/>
            <person name="Hutchinson M.I."/>
            <person name="Powell A.J."/>
            <person name="Barry K."/>
            <person name="Miller A.N."/>
            <person name="Grigoriev I.V."/>
            <person name="Debuchy R."/>
            <person name="Gladieux P."/>
            <person name="Thoren M.H."/>
            <person name="Johannesson H."/>
        </authorList>
    </citation>
    <scope>NUCLEOTIDE SEQUENCE</scope>
    <source>
        <strain evidence="2">PSN293</strain>
    </source>
</reference>
<feature type="compositionally biased region" description="Acidic residues" evidence="1">
    <location>
        <begin position="253"/>
        <end position="271"/>
    </location>
</feature>
<feature type="compositionally biased region" description="Polar residues" evidence="1">
    <location>
        <begin position="240"/>
        <end position="249"/>
    </location>
</feature>
<dbReference type="Proteomes" id="UP001301769">
    <property type="component" value="Unassembled WGS sequence"/>
</dbReference>
<gene>
    <name evidence="2" type="ORF">QBC37DRAFT_369892</name>
</gene>
<evidence type="ECO:0008006" key="4">
    <source>
        <dbReference type="Google" id="ProtNLM"/>
    </source>
</evidence>
<evidence type="ECO:0000313" key="3">
    <source>
        <dbReference type="Proteomes" id="UP001301769"/>
    </source>
</evidence>
<accession>A0AAN6YFC6</accession>
<feature type="compositionally biased region" description="Polar residues" evidence="1">
    <location>
        <begin position="297"/>
        <end position="316"/>
    </location>
</feature>
<dbReference type="AlphaFoldDB" id="A0AAN6YFC6"/>
<comment type="caution">
    <text evidence="2">The sequence shown here is derived from an EMBL/GenBank/DDBJ whole genome shotgun (WGS) entry which is preliminary data.</text>
</comment>
<evidence type="ECO:0000313" key="2">
    <source>
        <dbReference type="EMBL" id="KAK4217468.1"/>
    </source>
</evidence>
<feature type="compositionally biased region" description="Acidic residues" evidence="1">
    <location>
        <begin position="222"/>
        <end position="235"/>
    </location>
</feature>
<sequence length="329" mass="37091">MSAIIDHVQGLAPFKDRSFSDLTLTLVDEKDSELAKFALHRAIICPQPTTLNDLCRGSDSLVNETLRLTMEYDAEIFEKAVQFWYTGNYQDEDHHPPLTGVPELAWHMSAGKLRRALRPSGYRVGTNDLILLGAKEEGEDDSEYHWQEESESEEEESESEDDESETSEDGKSETSEDGKSETSEDENNITSQKMETSEGEEANNHDSFPTALNHQDKNKESESEEEKSESEDGEGEGANNHDSIPTALNCQDKDEESGSEKEEDPESEDDESRTSKDTEMGEGEARKLTCAIPPSQPQFESLSWRSNLGPRHSSSWPRRDFIELSRESW</sequence>
<feature type="compositionally biased region" description="Basic and acidic residues" evidence="1">
    <location>
        <begin position="272"/>
        <end position="287"/>
    </location>
</feature>
<protein>
    <recommendedName>
        <fullName evidence="4">BTB domain-containing protein</fullName>
    </recommendedName>
</protein>
<organism evidence="2 3">
    <name type="scientific">Rhypophila decipiens</name>
    <dbReference type="NCBI Taxonomy" id="261697"/>
    <lineage>
        <taxon>Eukaryota</taxon>
        <taxon>Fungi</taxon>
        <taxon>Dikarya</taxon>
        <taxon>Ascomycota</taxon>
        <taxon>Pezizomycotina</taxon>
        <taxon>Sordariomycetes</taxon>
        <taxon>Sordariomycetidae</taxon>
        <taxon>Sordariales</taxon>
        <taxon>Naviculisporaceae</taxon>
        <taxon>Rhypophila</taxon>
    </lineage>
</organism>
<feature type="compositionally biased region" description="Acidic residues" evidence="1">
    <location>
        <begin position="149"/>
        <end position="167"/>
    </location>
</feature>
<keyword evidence="3" id="KW-1185">Reference proteome</keyword>
<name>A0AAN6YFC6_9PEZI</name>
<feature type="region of interest" description="Disordered" evidence="1">
    <location>
        <begin position="136"/>
        <end position="329"/>
    </location>
</feature>
<proteinExistence type="predicted"/>
<feature type="compositionally biased region" description="Basic and acidic residues" evidence="1">
    <location>
        <begin position="317"/>
        <end position="329"/>
    </location>
</feature>
<dbReference type="EMBL" id="MU858059">
    <property type="protein sequence ID" value="KAK4217468.1"/>
    <property type="molecule type" value="Genomic_DNA"/>
</dbReference>
<dbReference type="InterPro" id="IPR011333">
    <property type="entry name" value="SKP1/BTB/POZ_sf"/>
</dbReference>
<reference evidence="2" key="1">
    <citation type="journal article" date="2023" name="Mol. Phylogenet. Evol.">
        <title>Genome-scale phylogeny and comparative genomics of the fungal order Sordariales.</title>
        <authorList>
            <person name="Hensen N."/>
            <person name="Bonometti L."/>
            <person name="Westerberg I."/>
            <person name="Brannstrom I.O."/>
            <person name="Guillou S."/>
            <person name="Cros-Aarteil S."/>
            <person name="Calhoun S."/>
            <person name="Haridas S."/>
            <person name="Kuo A."/>
            <person name="Mondo S."/>
            <person name="Pangilinan J."/>
            <person name="Riley R."/>
            <person name="LaButti K."/>
            <person name="Andreopoulos B."/>
            <person name="Lipzen A."/>
            <person name="Chen C."/>
            <person name="Yan M."/>
            <person name="Daum C."/>
            <person name="Ng V."/>
            <person name="Clum A."/>
            <person name="Steindorff A."/>
            <person name="Ohm R.A."/>
            <person name="Martin F."/>
            <person name="Silar P."/>
            <person name="Natvig D.O."/>
            <person name="Lalanne C."/>
            <person name="Gautier V."/>
            <person name="Ament-Velasquez S.L."/>
            <person name="Kruys A."/>
            <person name="Hutchinson M.I."/>
            <person name="Powell A.J."/>
            <person name="Barry K."/>
            <person name="Miller A.N."/>
            <person name="Grigoriev I.V."/>
            <person name="Debuchy R."/>
            <person name="Gladieux P."/>
            <person name="Hiltunen Thoren M."/>
            <person name="Johannesson H."/>
        </authorList>
    </citation>
    <scope>NUCLEOTIDE SEQUENCE</scope>
    <source>
        <strain evidence="2">PSN293</strain>
    </source>
</reference>
<feature type="compositionally biased region" description="Basic and acidic residues" evidence="1">
    <location>
        <begin position="168"/>
        <end position="182"/>
    </location>
</feature>